<evidence type="ECO:0000313" key="3">
    <source>
        <dbReference type="EMBL" id="GMM56848.1"/>
    </source>
</evidence>
<protein>
    <recommendedName>
        <fullName evidence="2">WKF domain-containing protein</fullName>
    </recommendedName>
</protein>
<dbReference type="Proteomes" id="UP001377567">
    <property type="component" value="Unassembled WGS sequence"/>
</dbReference>
<feature type="region of interest" description="Disordered" evidence="1">
    <location>
        <begin position="62"/>
        <end position="84"/>
    </location>
</feature>
<dbReference type="PANTHER" id="PTHR22306:SF2">
    <property type="entry name" value="CHROMOSOME 7 OPEN READING FRAME 50"/>
    <property type="match status" value="1"/>
</dbReference>
<proteinExistence type="predicted"/>
<feature type="domain" description="WKF" evidence="2">
    <location>
        <begin position="97"/>
        <end position="191"/>
    </location>
</feature>
<evidence type="ECO:0000259" key="2">
    <source>
        <dbReference type="Pfam" id="PF10180"/>
    </source>
</evidence>
<feature type="compositionally biased region" description="Polar residues" evidence="1">
    <location>
        <begin position="35"/>
        <end position="45"/>
    </location>
</feature>
<gene>
    <name evidence="3" type="ORF">DAKH74_034640</name>
</gene>
<feature type="region of interest" description="Disordered" evidence="1">
    <location>
        <begin position="1"/>
        <end position="49"/>
    </location>
</feature>
<dbReference type="AlphaFoldDB" id="A0AAV5S1S6"/>
<dbReference type="InterPro" id="IPR019327">
    <property type="entry name" value="WKF"/>
</dbReference>
<feature type="compositionally biased region" description="Basic and acidic residues" evidence="1">
    <location>
        <begin position="230"/>
        <end position="249"/>
    </location>
</feature>
<accession>A0AAV5S1S6</accession>
<evidence type="ECO:0000313" key="4">
    <source>
        <dbReference type="Proteomes" id="UP001377567"/>
    </source>
</evidence>
<dbReference type="Pfam" id="PF10180">
    <property type="entry name" value="WKF"/>
    <property type="match status" value="1"/>
</dbReference>
<comment type="caution">
    <text evidence="3">The sequence shown here is derived from an EMBL/GenBank/DDBJ whole genome shotgun (WGS) entry which is preliminary data.</text>
</comment>
<reference evidence="3 4" key="1">
    <citation type="journal article" date="2023" name="Elife">
        <title>Identification of key yeast species and microbe-microbe interactions impacting larval growth of Drosophila in the wild.</title>
        <authorList>
            <person name="Mure A."/>
            <person name="Sugiura Y."/>
            <person name="Maeda R."/>
            <person name="Honda K."/>
            <person name="Sakurai N."/>
            <person name="Takahashi Y."/>
            <person name="Watada M."/>
            <person name="Katoh T."/>
            <person name="Gotoh A."/>
            <person name="Gotoh Y."/>
            <person name="Taniguchi I."/>
            <person name="Nakamura K."/>
            <person name="Hayashi T."/>
            <person name="Katayama T."/>
            <person name="Uemura T."/>
            <person name="Hattori Y."/>
        </authorList>
    </citation>
    <scope>NUCLEOTIDE SEQUENCE [LARGE SCALE GENOMIC DNA]</scope>
    <source>
        <strain evidence="3 4">KH-74</strain>
    </source>
</reference>
<feature type="compositionally biased region" description="Basic residues" evidence="1">
    <location>
        <begin position="63"/>
        <end position="78"/>
    </location>
</feature>
<dbReference type="EMBL" id="BTGD01000010">
    <property type="protein sequence ID" value="GMM56848.1"/>
    <property type="molecule type" value="Genomic_DNA"/>
</dbReference>
<evidence type="ECO:0000256" key="1">
    <source>
        <dbReference type="SAM" id="MobiDB-lite"/>
    </source>
</evidence>
<keyword evidence="4" id="KW-1185">Reference proteome</keyword>
<sequence>MENGHIPAWKRIAIKKQSTENAGSSDDFSTEDPLNVTTHLSTGTLSKKEKKRIINKDLDVGRTKNKISKNKKDKKKQKLPREERMQKKQLVLKDQLRYLLDFYKNKVSKDIPENVMKLESVKVNYAEDEPVETDENMVVEVWKFAKSKQNWLIKHFFSIDEIPIEYDDILVVYLKDLKGKVKEELKEKCMAQLKAWNNYMIAEQEKIKAMVENDAPKADEDKEEEDDSQKEEKKEEKEEEKKDEVVPPRKDIVHRSQKLLLKWAELEDSDIKKDDLELINFTA</sequence>
<organism evidence="3 4">
    <name type="scientific">Maudiozyma humilis</name>
    <name type="common">Sour dough yeast</name>
    <name type="synonym">Kazachstania humilis</name>
    <dbReference type="NCBI Taxonomy" id="51915"/>
    <lineage>
        <taxon>Eukaryota</taxon>
        <taxon>Fungi</taxon>
        <taxon>Dikarya</taxon>
        <taxon>Ascomycota</taxon>
        <taxon>Saccharomycotina</taxon>
        <taxon>Saccharomycetes</taxon>
        <taxon>Saccharomycetales</taxon>
        <taxon>Saccharomycetaceae</taxon>
        <taxon>Maudiozyma</taxon>
    </lineage>
</organism>
<feature type="region of interest" description="Disordered" evidence="1">
    <location>
        <begin position="213"/>
        <end position="249"/>
    </location>
</feature>
<dbReference type="PANTHER" id="PTHR22306">
    <property type="entry name" value="CHROMOSOME 7 OPEN READING FRAME 50"/>
    <property type="match status" value="1"/>
</dbReference>
<name>A0AAV5S1S6_MAUHU</name>